<reference evidence="1" key="1">
    <citation type="submission" date="2021-02" db="EMBL/GenBank/DDBJ databases">
        <authorList>
            <person name="Dougan E. K."/>
            <person name="Rhodes N."/>
            <person name="Thang M."/>
            <person name="Chan C."/>
        </authorList>
    </citation>
    <scope>NUCLEOTIDE SEQUENCE</scope>
</reference>
<proteinExistence type="predicted"/>
<gene>
    <name evidence="1" type="ORF">SNEC2469_LOCUS11251</name>
</gene>
<dbReference type="EMBL" id="CAJNJA010017836">
    <property type="protein sequence ID" value="CAE7409009.1"/>
    <property type="molecule type" value="Genomic_DNA"/>
</dbReference>
<dbReference type="OrthoDB" id="10281828at2759"/>
<dbReference type="AlphaFoldDB" id="A0A812QXZ6"/>
<comment type="caution">
    <text evidence="1">The sequence shown here is derived from an EMBL/GenBank/DDBJ whole genome shotgun (WGS) entry which is preliminary data.</text>
</comment>
<sequence length="65" mass="7822">MQELLARSKVFRDTHEEFIRDLIVSCNRREYPVNRYIMEEGMKGDSMCRSELRSTRFHLHSLSTD</sequence>
<keyword evidence="2" id="KW-1185">Reference proteome</keyword>
<organism evidence="1 2">
    <name type="scientific">Symbiodinium necroappetens</name>
    <dbReference type="NCBI Taxonomy" id="1628268"/>
    <lineage>
        <taxon>Eukaryota</taxon>
        <taxon>Sar</taxon>
        <taxon>Alveolata</taxon>
        <taxon>Dinophyceae</taxon>
        <taxon>Suessiales</taxon>
        <taxon>Symbiodiniaceae</taxon>
        <taxon>Symbiodinium</taxon>
    </lineage>
</organism>
<evidence type="ECO:0000313" key="2">
    <source>
        <dbReference type="Proteomes" id="UP000601435"/>
    </source>
</evidence>
<dbReference type="Proteomes" id="UP000601435">
    <property type="component" value="Unassembled WGS sequence"/>
</dbReference>
<dbReference type="Gene3D" id="2.60.120.10">
    <property type="entry name" value="Jelly Rolls"/>
    <property type="match status" value="1"/>
</dbReference>
<dbReference type="InterPro" id="IPR014710">
    <property type="entry name" value="RmlC-like_jellyroll"/>
</dbReference>
<protein>
    <submittedName>
        <fullName evidence="1">Uncharacterized protein</fullName>
    </submittedName>
</protein>
<evidence type="ECO:0000313" key="1">
    <source>
        <dbReference type="EMBL" id="CAE7409009.1"/>
    </source>
</evidence>
<dbReference type="SUPFAM" id="SSF51206">
    <property type="entry name" value="cAMP-binding domain-like"/>
    <property type="match status" value="1"/>
</dbReference>
<name>A0A812QXZ6_9DINO</name>
<dbReference type="InterPro" id="IPR018490">
    <property type="entry name" value="cNMP-bd_dom_sf"/>
</dbReference>
<accession>A0A812QXZ6</accession>